<name>A0A0A9EBJ9_ARUDO</name>
<protein>
    <submittedName>
        <fullName evidence="2">Uncharacterized protein</fullName>
    </submittedName>
</protein>
<accession>A0A0A9EBJ9</accession>
<feature type="region of interest" description="Disordered" evidence="1">
    <location>
        <begin position="60"/>
        <end position="112"/>
    </location>
</feature>
<proteinExistence type="predicted"/>
<dbReference type="AlphaFoldDB" id="A0A0A9EBJ9"/>
<organism evidence="2">
    <name type="scientific">Arundo donax</name>
    <name type="common">Giant reed</name>
    <name type="synonym">Donax arundinaceus</name>
    <dbReference type="NCBI Taxonomy" id="35708"/>
    <lineage>
        <taxon>Eukaryota</taxon>
        <taxon>Viridiplantae</taxon>
        <taxon>Streptophyta</taxon>
        <taxon>Embryophyta</taxon>
        <taxon>Tracheophyta</taxon>
        <taxon>Spermatophyta</taxon>
        <taxon>Magnoliopsida</taxon>
        <taxon>Liliopsida</taxon>
        <taxon>Poales</taxon>
        <taxon>Poaceae</taxon>
        <taxon>PACMAD clade</taxon>
        <taxon>Arundinoideae</taxon>
        <taxon>Arundineae</taxon>
        <taxon>Arundo</taxon>
    </lineage>
</organism>
<evidence type="ECO:0000313" key="2">
    <source>
        <dbReference type="EMBL" id="JAD93372.1"/>
    </source>
</evidence>
<reference evidence="2" key="2">
    <citation type="journal article" date="2015" name="Data Brief">
        <title>Shoot transcriptome of the giant reed, Arundo donax.</title>
        <authorList>
            <person name="Barrero R.A."/>
            <person name="Guerrero F.D."/>
            <person name="Moolhuijzen P."/>
            <person name="Goolsby J.A."/>
            <person name="Tidwell J."/>
            <person name="Bellgard S.E."/>
            <person name="Bellgard M.I."/>
        </authorList>
    </citation>
    <scope>NUCLEOTIDE SEQUENCE</scope>
    <source>
        <tissue evidence="2">Shoot tissue taken approximately 20 cm above the soil surface</tissue>
    </source>
</reference>
<dbReference type="EMBL" id="GBRH01204523">
    <property type="protein sequence ID" value="JAD93372.1"/>
    <property type="molecule type" value="Transcribed_RNA"/>
</dbReference>
<sequence length="112" mass="12010">MRRNPRPNPTTGLTLPLCACIPRRGESVIRKQQPQAALGAAVTGVVVTVLPGGQISITPSVAKAASAPGPDRRGRGERRRGMPVPTPSSSRAPPRRRRGRHRWRRRAGGGAR</sequence>
<reference evidence="2" key="1">
    <citation type="submission" date="2014-09" db="EMBL/GenBank/DDBJ databases">
        <authorList>
            <person name="Magalhaes I.L.F."/>
            <person name="Oliveira U."/>
            <person name="Santos F.R."/>
            <person name="Vidigal T.H.D.A."/>
            <person name="Brescovit A.D."/>
            <person name="Santos A.J."/>
        </authorList>
    </citation>
    <scope>NUCLEOTIDE SEQUENCE</scope>
    <source>
        <tissue evidence="2">Shoot tissue taken approximately 20 cm above the soil surface</tissue>
    </source>
</reference>
<evidence type="ECO:0000256" key="1">
    <source>
        <dbReference type="SAM" id="MobiDB-lite"/>
    </source>
</evidence>
<feature type="compositionally biased region" description="Basic residues" evidence="1">
    <location>
        <begin position="93"/>
        <end position="112"/>
    </location>
</feature>